<gene>
    <name evidence="3" type="ORF">Mth01_27330</name>
</gene>
<dbReference type="InterPro" id="IPR005182">
    <property type="entry name" value="YdbS-like_PH"/>
</dbReference>
<feature type="transmembrane region" description="Helical" evidence="1">
    <location>
        <begin position="76"/>
        <end position="95"/>
    </location>
</feature>
<evidence type="ECO:0000313" key="4">
    <source>
        <dbReference type="Proteomes" id="UP000610966"/>
    </source>
</evidence>
<dbReference type="Pfam" id="PF03703">
    <property type="entry name" value="bPH_2"/>
    <property type="match status" value="1"/>
</dbReference>
<dbReference type="Proteomes" id="UP000610966">
    <property type="component" value="Unassembled WGS sequence"/>
</dbReference>
<dbReference type="PANTHER" id="PTHR37938:SF1">
    <property type="entry name" value="BLL0215 PROTEIN"/>
    <property type="match status" value="1"/>
</dbReference>
<dbReference type="PANTHER" id="PTHR37938">
    <property type="entry name" value="BLL0215 PROTEIN"/>
    <property type="match status" value="1"/>
</dbReference>
<evidence type="ECO:0000256" key="1">
    <source>
        <dbReference type="SAM" id="Phobius"/>
    </source>
</evidence>
<comment type="caution">
    <text evidence="3">The sequence shown here is derived from an EMBL/GenBank/DDBJ whole genome shotgun (WGS) entry which is preliminary data.</text>
</comment>
<sequence length="188" mass="20890">MDRATAMRSGLERVTICAMGLPDHHLTEGERIIHEFHPHWKRLILPILAFIVVVVAAGAAIYFIPSDYGYSGYARIAVAVVAVVALALWSFIPFLKWKTTSYTLTSHRLAISTGILNKSDEDIPMAKVNSVSSDQRFVERVLGCGTLRVESASEKGEIILRDIPRIQLVRQELFRLVEDASDGNIDGK</sequence>
<reference evidence="3" key="1">
    <citation type="submission" date="2021-01" db="EMBL/GenBank/DDBJ databases">
        <title>Whole genome shotgun sequence of Sphaerimonospora thailandensis NBRC 107569.</title>
        <authorList>
            <person name="Komaki H."/>
            <person name="Tamura T."/>
        </authorList>
    </citation>
    <scope>NUCLEOTIDE SEQUENCE</scope>
    <source>
        <strain evidence="3">NBRC 107569</strain>
    </source>
</reference>
<feature type="transmembrane region" description="Helical" evidence="1">
    <location>
        <begin position="43"/>
        <end position="64"/>
    </location>
</feature>
<keyword evidence="1" id="KW-0812">Transmembrane</keyword>
<keyword evidence="4" id="KW-1185">Reference proteome</keyword>
<organism evidence="3 4">
    <name type="scientific">Sphaerimonospora thailandensis</name>
    <dbReference type="NCBI Taxonomy" id="795644"/>
    <lineage>
        <taxon>Bacteria</taxon>
        <taxon>Bacillati</taxon>
        <taxon>Actinomycetota</taxon>
        <taxon>Actinomycetes</taxon>
        <taxon>Streptosporangiales</taxon>
        <taxon>Streptosporangiaceae</taxon>
        <taxon>Sphaerimonospora</taxon>
    </lineage>
</organism>
<accession>A0A8J3R8V3</accession>
<keyword evidence="1" id="KW-1133">Transmembrane helix</keyword>
<evidence type="ECO:0000259" key="2">
    <source>
        <dbReference type="Pfam" id="PF03703"/>
    </source>
</evidence>
<evidence type="ECO:0000313" key="3">
    <source>
        <dbReference type="EMBL" id="GIH70480.1"/>
    </source>
</evidence>
<dbReference type="EMBL" id="BOOG01000022">
    <property type="protein sequence ID" value="GIH70480.1"/>
    <property type="molecule type" value="Genomic_DNA"/>
</dbReference>
<keyword evidence="1" id="KW-0472">Membrane</keyword>
<dbReference type="AlphaFoldDB" id="A0A8J3R8V3"/>
<proteinExistence type="predicted"/>
<name>A0A8J3R8V3_9ACTN</name>
<feature type="domain" description="YdbS-like PH" evidence="2">
    <location>
        <begin position="97"/>
        <end position="171"/>
    </location>
</feature>
<protein>
    <recommendedName>
        <fullName evidence="2">YdbS-like PH domain-containing protein</fullName>
    </recommendedName>
</protein>